<dbReference type="GO" id="GO:0043565">
    <property type="term" value="F:sequence-specific DNA binding"/>
    <property type="evidence" value="ECO:0007669"/>
    <property type="project" value="TreeGrafter"/>
</dbReference>
<dbReference type="EMBL" id="FPBH01000052">
    <property type="protein sequence ID" value="SFU26320.1"/>
    <property type="molecule type" value="Genomic_DNA"/>
</dbReference>
<organism evidence="7 8">
    <name type="scientific">Paraburkholderia aspalathi</name>
    <dbReference type="NCBI Taxonomy" id="1324617"/>
    <lineage>
        <taxon>Bacteria</taxon>
        <taxon>Pseudomonadati</taxon>
        <taxon>Pseudomonadota</taxon>
        <taxon>Betaproteobacteria</taxon>
        <taxon>Burkholderiales</taxon>
        <taxon>Burkholderiaceae</taxon>
        <taxon>Paraburkholderia</taxon>
    </lineage>
</organism>
<keyword evidence="4" id="KW-0808">Transferase</keyword>
<dbReference type="InterPro" id="IPR012327">
    <property type="entry name" value="MeTrfase_D12"/>
</dbReference>
<dbReference type="Pfam" id="PF02086">
    <property type="entry name" value="MethyltransfD12"/>
    <property type="match status" value="1"/>
</dbReference>
<protein>
    <recommendedName>
        <fullName evidence="2">site-specific DNA-methyltransferase (adenine-specific)</fullName>
        <ecNumber evidence="2">2.1.1.72</ecNumber>
    </recommendedName>
</protein>
<comment type="catalytic activity">
    <reaction evidence="6">
        <text>a 2'-deoxyadenosine in DNA + S-adenosyl-L-methionine = an N(6)-methyl-2'-deoxyadenosine in DNA + S-adenosyl-L-homocysteine + H(+)</text>
        <dbReference type="Rhea" id="RHEA:15197"/>
        <dbReference type="Rhea" id="RHEA-COMP:12418"/>
        <dbReference type="Rhea" id="RHEA-COMP:12419"/>
        <dbReference type="ChEBI" id="CHEBI:15378"/>
        <dbReference type="ChEBI" id="CHEBI:57856"/>
        <dbReference type="ChEBI" id="CHEBI:59789"/>
        <dbReference type="ChEBI" id="CHEBI:90615"/>
        <dbReference type="ChEBI" id="CHEBI:90616"/>
        <dbReference type="EC" id="2.1.1.72"/>
    </reaction>
</comment>
<evidence type="ECO:0000256" key="1">
    <source>
        <dbReference type="ARBA" id="ARBA00006594"/>
    </source>
</evidence>
<dbReference type="InterPro" id="IPR012263">
    <property type="entry name" value="M_m6A_EcoRV"/>
</dbReference>
<dbReference type="PIRSF" id="PIRSF000398">
    <property type="entry name" value="M_m6A_EcoRV"/>
    <property type="match status" value="1"/>
</dbReference>
<dbReference type="Gene3D" id="1.10.1020.10">
    <property type="entry name" value="Adenine-specific Methyltransferase, Domain 2"/>
    <property type="match status" value="1"/>
</dbReference>
<evidence type="ECO:0000313" key="8">
    <source>
        <dbReference type="Proteomes" id="UP000198844"/>
    </source>
</evidence>
<dbReference type="NCBIfam" id="TIGR00571">
    <property type="entry name" value="dam"/>
    <property type="match status" value="1"/>
</dbReference>
<evidence type="ECO:0000256" key="2">
    <source>
        <dbReference type="ARBA" id="ARBA00011900"/>
    </source>
</evidence>
<evidence type="ECO:0000256" key="6">
    <source>
        <dbReference type="ARBA" id="ARBA00047942"/>
    </source>
</evidence>
<evidence type="ECO:0000256" key="5">
    <source>
        <dbReference type="ARBA" id="ARBA00022691"/>
    </source>
</evidence>
<gene>
    <name evidence="7" type="ORF">SAMN05192563_105210</name>
</gene>
<dbReference type="PROSITE" id="PS00092">
    <property type="entry name" value="N6_MTASE"/>
    <property type="match status" value="1"/>
</dbReference>
<dbReference type="GO" id="GO:0006298">
    <property type="term" value="P:mismatch repair"/>
    <property type="evidence" value="ECO:0007669"/>
    <property type="project" value="TreeGrafter"/>
</dbReference>
<evidence type="ECO:0000256" key="3">
    <source>
        <dbReference type="ARBA" id="ARBA00022603"/>
    </source>
</evidence>
<evidence type="ECO:0000313" key="7">
    <source>
        <dbReference type="EMBL" id="SFU26320.1"/>
    </source>
</evidence>
<dbReference type="InterPro" id="IPR029063">
    <property type="entry name" value="SAM-dependent_MTases_sf"/>
</dbReference>
<dbReference type="EC" id="2.1.1.72" evidence="2"/>
<dbReference type="GO" id="GO:0009307">
    <property type="term" value="P:DNA restriction-modification system"/>
    <property type="evidence" value="ECO:0007669"/>
    <property type="project" value="InterPro"/>
</dbReference>
<dbReference type="PANTHER" id="PTHR30481">
    <property type="entry name" value="DNA ADENINE METHYLASE"/>
    <property type="match status" value="1"/>
</dbReference>
<keyword evidence="5" id="KW-0949">S-adenosyl-L-methionine</keyword>
<dbReference type="Gene3D" id="3.40.50.150">
    <property type="entry name" value="Vaccinia Virus protein VP39"/>
    <property type="match status" value="1"/>
</dbReference>
<dbReference type="Proteomes" id="UP000198844">
    <property type="component" value="Unassembled WGS sequence"/>
</dbReference>
<sequence>MFLGTNFSDYLLGDSNSHLIELHRMVAEQPEQFIEIASPFFSDGYRSQERFLEIRSAFNDANEGLLRAAQFLYLNKFGFNGLCRYNRSGQFNVPYGHHVRVPRFPREEILSFAKKAQRATFVHDDFASVMRMAKPGDVVYCDPPYLDRDGVASFRAYSPGDFSFDRQRELADLARELADRGIPVAISNHDCAAAREIYSGAEMVDFSVRRSVSASSGARGKVAELLAVFGP</sequence>
<accession>A0A1I7EQX2</accession>
<evidence type="ECO:0000256" key="4">
    <source>
        <dbReference type="ARBA" id="ARBA00022679"/>
    </source>
</evidence>
<dbReference type="InterPro" id="IPR023095">
    <property type="entry name" value="Ade_MeTrfase_dom_2"/>
</dbReference>
<dbReference type="InterPro" id="IPR002052">
    <property type="entry name" value="DNA_methylase_N6_adenine_CS"/>
</dbReference>
<dbReference type="GO" id="GO:1904047">
    <property type="term" value="F:S-adenosyl-L-methionine binding"/>
    <property type="evidence" value="ECO:0007669"/>
    <property type="project" value="TreeGrafter"/>
</dbReference>
<keyword evidence="3 7" id="KW-0489">Methyltransferase</keyword>
<dbReference type="SUPFAM" id="SSF53335">
    <property type="entry name" value="S-adenosyl-L-methionine-dependent methyltransferases"/>
    <property type="match status" value="1"/>
</dbReference>
<dbReference type="PANTHER" id="PTHR30481:SF3">
    <property type="entry name" value="DNA ADENINE METHYLASE"/>
    <property type="match status" value="1"/>
</dbReference>
<reference evidence="7 8" key="1">
    <citation type="submission" date="2016-10" db="EMBL/GenBank/DDBJ databases">
        <authorList>
            <person name="de Groot N.N."/>
        </authorList>
    </citation>
    <scope>NUCLEOTIDE SEQUENCE [LARGE SCALE GENOMIC DNA]</scope>
    <source>
        <strain evidence="7 8">LMG 27731</strain>
    </source>
</reference>
<dbReference type="GO" id="GO:0009007">
    <property type="term" value="F:site-specific DNA-methyltransferase (adenine-specific) activity"/>
    <property type="evidence" value="ECO:0007669"/>
    <property type="project" value="UniProtKB-EC"/>
</dbReference>
<dbReference type="GO" id="GO:0032259">
    <property type="term" value="P:methylation"/>
    <property type="evidence" value="ECO:0007669"/>
    <property type="project" value="UniProtKB-KW"/>
</dbReference>
<comment type="similarity">
    <text evidence="1">Belongs to the N(4)/N(6)-methyltransferase family.</text>
</comment>
<name>A0A1I7EQX2_9BURK</name>
<proteinExistence type="inferred from homology"/>
<dbReference type="AlphaFoldDB" id="A0A1I7EQX2"/>